<dbReference type="GO" id="GO:0042799">
    <property type="term" value="F:histone H4K20 methyltransferase activity"/>
    <property type="evidence" value="ECO:0007669"/>
    <property type="project" value="TreeGrafter"/>
</dbReference>
<dbReference type="InterPro" id="IPR051760">
    <property type="entry name" value="KMT5A"/>
</dbReference>
<sequence>MHQPAVRGNSQGGGTPRTATAVNSAVSQICLVTVTAYSHFIPETSGEVQVKINPLLDMASARPRRAKVKPGEEAAHFSSLCKDKDGFDVKFINSFKGRGVFSCRPFQNGDFLIEYRGEVITKSERENRQKVYHNALKVFMFDFRLNGQEFCVDAAKEDNSLGRLVNDDHISTEAETQHEDAAMTSESHCDGITQVSTEAETQHEDAAMTSESHCDGITQVSTEAETQHEDAAMTSESHCDGITQVSTEAETQHEDAAMTSESHCDGITQVSTEAETQHEDAAMTSESHCDGITQISTEAETQHEDAAMTSESHCDGITQISTEAETQHEDAAMTSESHCDGITQWIGVECKICSCFWHKSCYDQDSKMNLKTQQFDFKEPTSAEATSSEEEYYYRLPEATTQLAKISKLLLAMEKGSLKDLQGKTLEEIQIEDNLDLTDIGESEDSEAEEEDPAPHLKTNMGMETARRPVEEPPGTSDDIDSALEGPSKGMETARRPVEEPPGTSDDIHSALEGPSKALNTNADENDKEPGRRGDMHEPPESLEKTREEIEESTVNPQKRIRVPKIHHEEGVMEENNEGTSAEKDGLKKKTVCIRN</sequence>
<dbReference type="EMBL" id="JAULUE010002055">
    <property type="protein sequence ID" value="KAK5892949.1"/>
    <property type="molecule type" value="Genomic_DNA"/>
</dbReference>
<feature type="domain" description="SET" evidence="2">
    <location>
        <begin position="97"/>
        <end position="168"/>
    </location>
</feature>
<gene>
    <name evidence="3" type="ORF">CesoFtcFv8_013291</name>
</gene>
<keyword evidence="4" id="KW-1185">Reference proteome</keyword>
<evidence type="ECO:0000313" key="4">
    <source>
        <dbReference type="Proteomes" id="UP001335648"/>
    </source>
</evidence>
<proteinExistence type="predicted"/>
<dbReference type="PANTHER" id="PTHR46167">
    <property type="entry name" value="N-LYSINE METHYLTRANSFERASE KMT5A"/>
    <property type="match status" value="1"/>
</dbReference>
<organism evidence="3 4">
    <name type="scientific">Champsocephalus esox</name>
    <name type="common">pike icefish</name>
    <dbReference type="NCBI Taxonomy" id="159716"/>
    <lineage>
        <taxon>Eukaryota</taxon>
        <taxon>Metazoa</taxon>
        <taxon>Chordata</taxon>
        <taxon>Craniata</taxon>
        <taxon>Vertebrata</taxon>
        <taxon>Euteleostomi</taxon>
        <taxon>Actinopterygii</taxon>
        <taxon>Neopterygii</taxon>
        <taxon>Teleostei</taxon>
        <taxon>Neoteleostei</taxon>
        <taxon>Acanthomorphata</taxon>
        <taxon>Eupercaria</taxon>
        <taxon>Perciformes</taxon>
        <taxon>Notothenioidei</taxon>
        <taxon>Channichthyidae</taxon>
        <taxon>Champsocephalus</taxon>
    </lineage>
</organism>
<comment type="caution">
    <text evidence="3">The sequence shown here is derived from an EMBL/GenBank/DDBJ whole genome shotgun (WGS) entry which is preliminary data.</text>
</comment>
<feature type="region of interest" description="Disordered" evidence="1">
    <location>
        <begin position="435"/>
        <end position="596"/>
    </location>
</feature>
<dbReference type="Gene3D" id="2.170.270.10">
    <property type="entry name" value="SET domain"/>
    <property type="match status" value="1"/>
</dbReference>
<dbReference type="Proteomes" id="UP001335648">
    <property type="component" value="Unassembled WGS sequence"/>
</dbReference>
<feature type="compositionally biased region" description="Acidic residues" evidence="1">
    <location>
        <begin position="435"/>
        <end position="452"/>
    </location>
</feature>
<evidence type="ECO:0000259" key="2">
    <source>
        <dbReference type="Pfam" id="PF00856"/>
    </source>
</evidence>
<dbReference type="Pfam" id="PF00856">
    <property type="entry name" value="SET"/>
    <property type="match status" value="1"/>
</dbReference>
<dbReference type="GO" id="GO:0006357">
    <property type="term" value="P:regulation of transcription by RNA polymerase II"/>
    <property type="evidence" value="ECO:0007669"/>
    <property type="project" value="TreeGrafter"/>
</dbReference>
<evidence type="ECO:0000313" key="3">
    <source>
        <dbReference type="EMBL" id="KAK5892949.1"/>
    </source>
</evidence>
<dbReference type="GO" id="GO:0005634">
    <property type="term" value="C:nucleus"/>
    <property type="evidence" value="ECO:0007669"/>
    <property type="project" value="TreeGrafter"/>
</dbReference>
<dbReference type="AlphaFoldDB" id="A0AAN8BX82"/>
<evidence type="ECO:0000256" key="1">
    <source>
        <dbReference type="SAM" id="MobiDB-lite"/>
    </source>
</evidence>
<dbReference type="InterPro" id="IPR046341">
    <property type="entry name" value="SET_dom_sf"/>
</dbReference>
<accession>A0AAN8BX82</accession>
<reference evidence="3 4" key="1">
    <citation type="journal article" date="2023" name="Mol. Biol. Evol.">
        <title>Genomics of Secondarily Temperate Adaptation in the Only Non-Antarctic Icefish.</title>
        <authorList>
            <person name="Rivera-Colon A.G."/>
            <person name="Rayamajhi N."/>
            <person name="Minhas B.F."/>
            <person name="Madrigal G."/>
            <person name="Bilyk K.T."/>
            <person name="Yoon V."/>
            <person name="Hune M."/>
            <person name="Gregory S."/>
            <person name="Cheng C.H.C."/>
            <person name="Catchen J.M."/>
        </authorList>
    </citation>
    <scope>NUCLEOTIDE SEQUENCE [LARGE SCALE GENOMIC DNA]</scope>
    <source>
        <strain evidence="3">JC2023a</strain>
    </source>
</reference>
<dbReference type="GO" id="GO:0005700">
    <property type="term" value="C:polytene chromosome"/>
    <property type="evidence" value="ECO:0007669"/>
    <property type="project" value="TreeGrafter"/>
</dbReference>
<dbReference type="PANTHER" id="PTHR46167:SF1">
    <property type="entry name" value="N-LYSINE METHYLTRANSFERASE KMT5A"/>
    <property type="match status" value="1"/>
</dbReference>
<dbReference type="InterPro" id="IPR001214">
    <property type="entry name" value="SET_dom"/>
</dbReference>
<protein>
    <recommendedName>
        <fullName evidence="2">SET domain-containing protein</fullName>
    </recommendedName>
</protein>
<feature type="compositionally biased region" description="Basic and acidic residues" evidence="1">
    <location>
        <begin position="528"/>
        <end position="548"/>
    </location>
</feature>
<dbReference type="SUPFAM" id="SSF82199">
    <property type="entry name" value="SET domain"/>
    <property type="match status" value="1"/>
</dbReference>
<dbReference type="GO" id="GO:0043516">
    <property type="term" value="P:regulation of DNA damage response, signal transduction by p53 class mediator"/>
    <property type="evidence" value="ECO:0007669"/>
    <property type="project" value="TreeGrafter"/>
</dbReference>
<name>A0AAN8BX82_9TELE</name>